<dbReference type="EC" id="3.2.2.n1" evidence="2"/>
<keyword evidence="4" id="KW-1185">Reference proteome</keyword>
<evidence type="ECO:0000256" key="1">
    <source>
        <dbReference type="ARBA" id="ARBA00000274"/>
    </source>
</evidence>
<dbReference type="GO" id="GO:0009691">
    <property type="term" value="P:cytokinin biosynthetic process"/>
    <property type="evidence" value="ECO:0007669"/>
    <property type="project" value="UniProtKB-UniRule"/>
</dbReference>
<organism evidence="3 4">
    <name type="scientific">Oxalobacter vibrioformis</name>
    <dbReference type="NCBI Taxonomy" id="933080"/>
    <lineage>
        <taxon>Bacteria</taxon>
        <taxon>Pseudomonadati</taxon>
        <taxon>Pseudomonadota</taxon>
        <taxon>Betaproteobacteria</taxon>
        <taxon>Burkholderiales</taxon>
        <taxon>Oxalobacteraceae</taxon>
        <taxon>Oxalobacter</taxon>
    </lineage>
</organism>
<comment type="similarity">
    <text evidence="2">Belongs to the LOG family.</text>
</comment>
<protein>
    <recommendedName>
        <fullName evidence="2">Cytokinin riboside 5'-monophosphate phosphoribohydrolase</fullName>
        <ecNumber evidence="2">3.2.2.n1</ecNumber>
    </recommendedName>
</protein>
<accession>A0A9E9P287</accession>
<dbReference type="EMBL" id="CP098242">
    <property type="protein sequence ID" value="WAW08955.1"/>
    <property type="molecule type" value="Genomic_DNA"/>
</dbReference>
<sequence>MDKDEKEEKNEKGIVKLREVEDVSYATIRKARESWSMFSIMSEFIETTEHLSELNPAVTVFGSARIHPDNPYYIQCMELSRRLSDAGFHVISGGGPGIMAAANRGAFEGKSLSVGLNIDLPFEQTPNRWQNISLNYRHFFPRKVAFAKYADAYVLFPGGFGTLDELCEVLTLIQTGKSRRIPVILVGSDFWNGLLEWLKNVLIPYGTLSPEDVDLMTVIDDTDKVLEAIFNFYELRSTGPSEEERQKMMYL</sequence>
<name>A0A9E9P287_9BURK</name>
<keyword evidence="2" id="KW-0378">Hydrolase</keyword>
<dbReference type="KEGG" id="ovb:NB640_06555"/>
<evidence type="ECO:0000256" key="2">
    <source>
        <dbReference type="RuleBase" id="RU363015"/>
    </source>
</evidence>
<dbReference type="InterPro" id="IPR031100">
    <property type="entry name" value="LOG_fam"/>
</dbReference>
<dbReference type="GO" id="GO:0008714">
    <property type="term" value="F:AMP nucleosidase activity"/>
    <property type="evidence" value="ECO:0007669"/>
    <property type="project" value="UniProtKB-EC"/>
</dbReference>
<keyword evidence="2" id="KW-0203">Cytokinin biosynthesis</keyword>
<evidence type="ECO:0000313" key="3">
    <source>
        <dbReference type="EMBL" id="WAW08955.1"/>
    </source>
</evidence>
<dbReference type="NCBIfam" id="TIGR00730">
    <property type="entry name" value="Rossman fold protein, TIGR00730 family"/>
    <property type="match status" value="1"/>
</dbReference>
<dbReference type="Pfam" id="PF03641">
    <property type="entry name" value="Lysine_decarbox"/>
    <property type="match status" value="1"/>
</dbReference>
<dbReference type="Proteomes" id="UP001156215">
    <property type="component" value="Chromosome"/>
</dbReference>
<gene>
    <name evidence="3" type="ORF">NB640_06555</name>
</gene>
<dbReference type="Gene3D" id="3.40.50.450">
    <property type="match status" value="1"/>
</dbReference>
<dbReference type="PANTHER" id="PTHR43393">
    <property type="entry name" value="CYTOKININ RIBOSIDE 5'-MONOPHOSPHATE PHOSPHORIBOHYDROLASE"/>
    <property type="match status" value="1"/>
</dbReference>
<dbReference type="SUPFAM" id="SSF102405">
    <property type="entry name" value="MCP/YpsA-like"/>
    <property type="match status" value="1"/>
</dbReference>
<evidence type="ECO:0000313" key="4">
    <source>
        <dbReference type="Proteomes" id="UP001156215"/>
    </source>
</evidence>
<dbReference type="InterPro" id="IPR005269">
    <property type="entry name" value="LOG"/>
</dbReference>
<dbReference type="GO" id="GO:0005829">
    <property type="term" value="C:cytosol"/>
    <property type="evidence" value="ECO:0007669"/>
    <property type="project" value="TreeGrafter"/>
</dbReference>
<dbReference type="AlphaFoldDB" id="A0A9E9P287"/>
<dbReference type="InterPro" id="IPR052341">
    <property type="entry name" value="LOG_family_nucleotidases"/>
</dbReference>
<proteinExistence type="inferred from homology"/>
<dbReference type="RefSeq" id="WP_269307947.1">
    <property type="nucleotide sequence ID" value="NZ_CP098242.1"/>
</dbReference>
<comment type="catalytic activity">
    <reaction evidence="1">
        <text>AMP + H2O = D-ribose 5-phosphate + adenine</text>
        <dbReference type="Rhea" id="RHEA:20129"/>
        <dbReference type="ChEBI" id="CHEBI:15377"/>
        <dbReference type="ChEBI" id="CHEBI:16708"/>
        <dbReference type="ChEBI" id="CHEBI:78346"/>
        <dbReference type="ChEBI" id="CHEBI:456215"/>
        <dbReference type="EC" id="3.2.2.4"/>
    </reaction>
</comment>
<dbReference type="PANTHER" id="PTHR43393:SF2">
    <property type="entry name" value="CYTOKININ RIBOSIDE 5'-MONOPHOSPHATE PHOSPHORIBOHYDROLASE"/>
    <property type="match status" value="1"/>
</dbReference>
<reference evidence="3" key="1">
    <citation type="journal article" date="2022" name="Front. Microbiol.">
        <title>New perspectives on an old grouping: The genomic and phenotypic variability of Oxalobacter formigenes and the implications for calcium oxalate stone prevention.</title>
        <authorList>
            <person name="Chmiel J.A."/>
            <person name="Carr C."/>
            <person name="Stuivenberg G.A."/>
            <person name="Venema R."/>
            <person name="Chanyi R.M."/>
            <person name="Al K.F."/>
            <person name="Giguere D."/>
            <person name="Say H."/>
            <person name="Akouris P.P."/>
            <person name="Dominguez Romero S.A."/>
            <person name="Kwong A."/>
            <person name="Tai V."/>
            <person name="Koval S.F."/>
            <person name="Razvi H."/>
            <person name="Bjazevic J."/>
            <person name="Burton J.P."/>
        </authorList>
    </citation>
    <scope>NUCLEOTIDE SEQUENCE</scope>
    <source>
        <strain evidence="3">WoOx3</strain>
    </source>
</reference>